<feature type="domain" description="DUF3817" evidence="7">
    <location>
        <begin position="6"/>
        <end position="90"/>
    </location>
</feature>
<feature type="transmembrane region" description="Helical" evidence="6">
    <location>
        <begin position="12"/>
        <end position="30"/>
    </location>
</feature>
<comment type="subcellular location">
    <subcellularLocation>
        <location evidence="1">Cell membrane</location>
        <topology evidence="1">Multi-pass membrane protein</topology>
    </subcellularLocation>
</comment>
<evidence type="ECO:0000313" key="8">
    <source>
        <dbReference type="EMBL" id="KGN33886.1"/>
    </source>
</evidence>
<keyword evidence="9" id="KW-1185">Reference proteome</keyword>
<dbReference type="STRING" id="1385520.N802_08835"/>
<evidence type="ECO:0000256" key="1">
    <source>
        <dbReference type="ARBA" id="ARBA00004651"/>
    </source>
</evidence>
<evidence type="ECO:0000256" key="3">
    <source>
        <dbReference type="ARBA" id="ARBA00022692"/>
    </source>
</evidence>
<name>A0A0A0JE35_9MICO</name>
<dbReference type="InterPro" id="IPR023845">
    <property type="entry name" value="DUF3817_TM"/>
</dbReference>
<feature type="transmembrane region" description="Helical" evidence="6">
    <location>
        <begin position="125"/>
        <end position="146"/>
    </location>
</feature>
<keyword evidence="4 6" id="KW-1133">Transmembrane helix</keyword>
<dbReference type="GO" id="GO:0005886">
    <property type="term" value="C:plasma membrane"/>
    <property type="evidence" value="ECO:0007669"/>
    <property type="project" value="UniProtKB-SubCell"/>
</dbReference>
<dbReference type="Proteomes" id="UP000030002">
    <property type="component" value="Unassembled WGS sequence"/>
</dbReference>
<evidence type="ECO:0000259" key="7">
    <source>
        <dbReference type="Pfam" id="PF12823"/>
    </source>
</evidence>
<dbReference type="PANTHER" id="PTHR40077">
    <property type="entry name" value="MEMBRANE PROTEIN-RELATED"/>
    <property type="match status" value="1"/>
</dbReference>
<evidence type="ECO:0000256" key="6">
    <source>
        <dbReference type="SAM" id="Phobius"/>
    </source>
</evidence>
<evidence type="ECO:0000256" key="5">
    <source>
        <dbReference type="ARBA" id="ARBA00023136"/>
    </source>
</evidence>
<dbReference type="eggNOG" id="ENOG5032ZYK">
    <property type="taxonomic scope" value="Bacteria"/>
</dbReference>
<comment type="caution">
    <text evidence="8">The sequence shown here is derived from an EMBL/GenBank/DDBJ whole genome shotgun (WGS) entry which is preliminary data.</text>
</comment>
<dbReference type="NCBIfam" id="TIGR03954">
    <property type="entry name" value="integ_memb_HG"/>
    <property type="match status" value="1"/>
</dbReference>
<feature type="transmembrane region" description="Helical" evidence="6">
    <location>
        <begin position="36"/>
        <end position="61"/>
    </location>
</feature>
<organism evidence="8 9">
    <name type="scientific">Knoellia sinensis KCTC 19936</name>
    <dbReference type="NCBI Taxonomy" id="1385520"/>
    <lineage>
        <taxon>Bacteria</taxon>
        <taxon>Bacillati</taxon>
        <taxon>Actinomycetota</taxon>
        <taxon>Actinomycetes</taxon>
        <taxon>Micrococcales</taxon>
        <taxon>Intrasporangiaceae</taxon>
        <taxon>Knoellia</taxon>
    </lineage>
</organism>
<proteinExistence type="predicted"/>
<dbReference type="RefSeq" id="WP_035913643.1">
    <property type="nucleotide sequence ID" value="NZ_AVPJ01000003.1"/>
</dbReference>
<dbReference type="PANTHER" id="PTHR40077:SF1">
    <property type="entry name" value="MEMBRANE PROTEIN"/>
    <property type="match status" value="1"/>
</dbReference>
<protein>
    <submittedName>
        <fullName evidence="8">Membrane protein</fullName>
    </submittedName>
</protein>
<dbReference type="EMBL" id="AVPJ01000003">
    <property type="protein sequence ID" value="KGN33886.1"/>
    <property type="molecule type" value="Genomic_DNA"/>
</dbReference>
<evidence type="ECO:0000313" key="9">
    <source>
        <dbReference type="Proteomes" id="UP000030002"/>
    </source>
</evidence>
<dbReference type="Pfam" id="PF12823">
    <property type="entry name" value="DUF3817"/>
    <property type="match status" value="1"/>
</dbReference>
<dbReference type="OrthoDB" id="3396203at2"/>
<evidence type="ECO:0000256" key="2">
    <source>
        <dbReference type="ARBA" id="ARBA00022475"/>
    </source>
</evidence>
<gene>
    <name evidence="8" type="ORF">N802_08835</name>
</gene>
<keyword evidence="3 6" id="KW-0812">Transmembrane</keyword>
<reference evidence="8 9" key="1">
    <citation type="submission" date="2013-08" db="EMBL/GenBank/DDBJ databases">
        <title>The genome sequence of Knoellia sinensis.</title>
        <authorList>
            <person name="Zhu W."/>
            <person name="Wang G."/>
        </authorList>
    </citation>
    <scope>NUCLEOTIDE SEQUENCE [LARGE SCALE GENOMIC DNA]</scope>
    <source>
        <strain evidence="8 9">KCTC 19936</strain>
    </source>
</reference>
<dbReference type="AlphaFoldDB" id="A0A0A0JE35"/>
<evidence type="ECO:0000256" key="4">
    <source>
        <dbReference type="ARBA" id="ARBA00022989"/>
    </source>
</evidence>
<sequence>MTPKLLFRRVAVAEAITWALLLFGMFLKYVTETTELGVRIFGMLHGVVFIAYGLVAIATWVNQKWSLRTGLMSLVSAVPPFATILFDRSAESAGQLEGPWRFAVGGESPSSLPERLLAWLTRNPALAAVVGVVAVAGLTGAALFVGPPASGS</sequence>
<keyword evidence="5 6" id="KW-0472">Membrane</keyword>
<accession>A0A0A0JE35</accession>
<keyword evidence="2" id="KW-1003">Cell membrane</keyword>